<sequence>MASRYPPHGAPKGKFVKHYPTANTHLSENRIADVRQVSIGDYRTQPHEHDEYMFLLPRTGQLILNVESNASPLRLAPKSFVVVPPQRLHDTHGYRKEQEHVAVYVASDFVAFCERKAQRSLSCAKIAIRSAPLALLNAVRLATDTGQHNVGELAAYRRELTNKTLAATCVEAGLIAGHLPLTPIDARRELVKDIRGFLDATLDQSMGLDRIAYEFGLSRRTLTRLFRDVTGESIVDYQSRQRVHHATQLLQSPGMTVVMAAAAVGLDSPSYLARLFRKHGLALPRSFKA</sequence>
<dbReference type="Gene3D" id="1.10.10.60">
    <property type="entry name" value="Homeodomain-like"/>
    <property type="match status" value="1"/>
</dbReference>
<dbReference type="EMBL" id="QJJY01000009">
    <property type="protein sequence ID" value="PXX33746.1"/>
    <property type="molecule type" value="Genomic_DNA"/>
</dbReference>
<dbReference type="InterPro" id="IPR009057">
    <property type="entry name" value="Homeodomain-like_sf"/>
</dbReference>
<dbReference type="InterPro" id="IPR050204">
    <property type="entry name" value="AraC_XylS_family_regulators"/>
</dbReference>
<organism evidence="5 6">
    <name type="scientific">Burkholderia pyrrocinia</name>
    <name type="common">Pseudomonas pyrrocinia</name>
    <dbReference type="NCBI Taxonomy" id="60550"/>
    <lineage>
        <taxon>Bacteria</taxon>
        <taxon>Pseudomonadati</taxon>
        <taxon>Pseudomonadota</taxon>
        <taxon>Betaproteobacteria</taxon>
        <taxon>Burkholderiales</taxon>
        <taxon>Burkholderiaceae</taxon>
        <taxon>Burkholderia</taxon>
        <taxon>Burkholderia cepacia complex</taxon>
    </lineage>
</organism>
<protein>
    <submittedName>
        <fullName evidence="5">AraC-like DNA-binding protein</fullName>
    </submittedName>
</protein>
<evidence type="ECO:0000256" key="2">
    <source>
        <dbReference type="ARBA" id="ARBA00023125"/>
    </source>
</evidence>
<dbReference type="SMART" id="SM00342">
    <property type="entry name" value="HTH_ARAC"/>
    <property type="match status" value="1"/>
</dbReference>
<keyword evidence="1" id="KW-0805">Transcription regulation</keyword>
<name>A0A318IKR3_BURPY</name>
<dbReference type="GO" id="GO:0003700">
    <property type="term" value="F:DNA-binding transcription factor activity"/>
    <property type="evidence" value="ECO:0007669"/>
    <property type="project" value="InterPro"/>
</dbReference>
<proteinExistence type="predicted"/>
<evidence type="ECO:0000313" key="6">
    <source>
        <dbReference type="Proteomes" id="UP000247755"/>
    </source>
</evidence>
<gene>
    <name evidence="5" type="ORF">NA66_10097</name>
</gene>
<dbReference type="SUPFAM" id="SSF51215">
    <property type="entry name" value="Regulatory protein AraC"/>
    <property type="match status" value="1"/>
</dbReference>
<dbReference type="Proteomes" id="UP000247755">
    <property type="component" value="Unassembled WGS sequence"/>
</dbReference>
<dbReference type="Pfam" id="PF12833">
    <property type="entry name" value="HTH_18"/>
    <property type="match status" value="1"/>
</dbReference>
<reference evidence="5 6" key="1">
    <citation type="submission" date="2018-05" db="EMBL/GenBank/DDBJ databases">
        <title>Comparative genomics of bacterial root endophytes of switchgrass collected from native prairies over two seasons.</title>
        <authorList>
            <person name="Tang Y."/>
        </authorList>
    </citation>
    <scope>NUCLEOTIDE SEQUENCE [LARGE SCALE GENOMIC DNA]</scope>
    <source>
        <strain evidence="5 6">NFIX32</strain>
    </source>
</reference>
<dbReference type="PANTHER" id="PTHR46796">
    <property type="entry name" value="HTH-TYPE TRANSCRIPTIONAL ACTIVATOR RHAS-RELATED"/>
    <property type="match status" value="1"/>
</dbReference>
<keyword evidence="2 5" id="KW-0238">DNA-binding</keyword>
<dbReference type="PROSITE" id="PS01124">
    <property type="entry name" value="HTH_ARAC_FAMILY_2"/>
    <property type="match status" value="1"/>
</dbReference>
<feature type="domain" description="HTH araC/xylS-type" evidence="4">
    <location>
        <begin position="192"/>
        <end position="289"/>
    </location>
</feature>
<dbReference type="SUPFAM" id="SSF46689">
    <property type="entry name" value="Homeodomain-like"/>
    <property type="match status" value="2"/>
</dbReference>
<evidence type="ECO:0000259" key="4">
    <source>
        <dbReference type="PROSITE" id="PS01124"/>
    </source>
</evidence>
<evidence type="ECO:0000313" key="5">
    <source>
        <dbReference type="EMBL" id="PXX33746.1"/>
    </source>
</evidence>
<evidence type="ECO:0000256" key="3">
    <source>
        <dbReference type="ARBA" id="ARBA00023163"/>
    </source>
</evidence>
<keyword evidence="3" id="KW-0804">Transcription</keyword>
<dbReference type="InterPro" id="IPR037923">
    <property type="entry name" value="HTH-like"/>
</dbReference>
<dbReference type="InterPro" id="IPR018060">
    <property type="entry name" value="HTH_AraC"/>
</dbReference>
<dbReference type="AlphaFoldDB" id="A0A318IKR3"/>
<dbReference type="GO" id="GO:0043565">
    <property type="term" value="F:sequence-specific DNA binding"/>
    <property type="evidence" value="ECO:0007669"/>
    <property type="project" value="InterPro"/>
</dbReference>
<accession>A0A318IKR3</accession>
<evidence type="ECO:0000256" key="1">
    <source>
        <dbReference type="ARBA" id="ARBA00023015"/>
    </source>
</evidence>
<comment type="caution">
    <text evidence="5">The sequence shown here is derived from an EMBL/GenBank/DDBJ whole genome shotgun (WGS) entry which is preliminary data.</text>
</comment>